<feature type="domain" description="Uroporphyrinogen decarboxylase (URO-D)" evidence="7">
    <location>
        <begin position="3"/>
        <end position="337"/>
    </location>
</feature>
<evidence type="ECO:0000256" key="5">
    <source>
        <dbReference type="ARBA" id="ARBA00022833"/>
    </source>
</evidence>
<sequence length="342" mass="37345">MITPKERLSKAPTGEEVDRIPCICPGGMMNMITKDIMDITGVYWPEAHTDAEKMAKLTVGMYENGGFENYGVPFCMTVEAESMGAGVKMGTDITEPRVTNYPIDSVTEYGKLNHINIDEGRGKTVLESIEILKDKKSEVPIIANLTGPVSTASSLMEPVTYYKELRRKPEAAKEFMDFVTENLIEFGKAQLKSGADVLAISDPSGTGEILGPKMFKEFAIPYLNKIIEETKDLAETGTIIHICGRLQSVYGEINLLKSDAISFDSITDVGQVVENVSGKAIMGNVSTFTLENGTPESIERMSRACIKYGVDILSPACGIGVRTKLENIQAMVNVCKNSKRGE</sequence>
<dbReference type="Gene3D" id="3.20.20.210">
    <property type="match status" value="1"/>
</dbReference>
<accession>A9ABB2</accession>
<dbReference type="PANTHER" id="PTHR47099:SF1">
    <property type="entry name" value="METHYLCOBAMIDE:COM METHYLTRANSFERASE MTBA"/>
    <property type="match status" value="1"/>
</dbReference>
<dbReference type="InterPro" id="IPR000257">
    <property type="entry name" value="Uroporphyrinogen_deCOase"/>
</dbReference>
<dbReference type="EMBL" id="CP000867">
    <property type="protein sequence ID" value="ABX02635.1"/>
    <property type="molecule type" value="Genomic_DNA"/>
</dbReference>
<keyword evidence="5" id="KW-0862">Zinc</keyword>
<dbReference type="SUPFAM" id="SSF51726">
    <property type="entry name" value="UROD/MetE-like"/>
    <property type="match status" value="1"/>
</dbReference>
<gene>
    <name evidence="8" type="ordered locus">MmarC6_1825</name>
</gene>
<keyword evidence="3 8" id="KW-0808">Transferase</keyword>
<dbReference type="GO" id="GO:0006779">
    <property type="term" value="P:porphyrin-containing compound biosynthetic process"/>
    <property type="evidence" value="ECO:0007669"/>
    <property type="project" value="InterPro"/>
</dbReference>
<keyword evidence="4" id="KW-0479">Metal-binding</keyword>
<evidence type="ECO:0000256" key="3">
    <source>
        <dbReference type="ARBA" id="ARBA00022679"/>
    </source>
</evidence>
<dbReference type="Pfam" id="PF01208">
    <property type="entry name" value="URO-D"/>
    <property type="match status" value="1"/>
</dbReference>
<dbReference type="InterPro" id="IPR052024">
    <property type="entry name" value="Methanogen_methyltrans"/>
</dbReference>
<evidence type="ECO:0000256" key="4">
    <source>
        <dbReference type="ARBA" id="ARBA00022723"/>
    </source>
</evidence>
<dbReference type="GO" id="GO:0015948">
    <property type="term" value="P:methanogenesis"/>
    <property type="evidence" value="ECO:0007669"/>
    <property type="project" value="UniProtKB-KW"/>
</dbReference>
<dbReference type="InterPro" id="IPR038071">
    <property type="entry name" value="UROD/MetE-like_sf"/>
</dbReference>
<proteinExistence type="predicted"/>
<reference evidence="8" key="1">
    <citation type="submission" date="2007-10" db="EMBL/GenBank/DDBJ databases">
        <title>Complete sequence of Methanococcus maripaludis C6.</title>
        <authorList>
            <consortium name="US DOE Joint Genome Institute"/>
            <person name="Copeland A."/>
            <person name="Lucas S."/>
            <person name="Lapidus A."/>
            <person name="Barry K."/>
            <person name="Glavina del Rio T."/>
            <person name="Dalin E."/>
            <person name="Tice H."/>
            <person name="Pitluck S."/>
            <person name="Clum A."/>
            <person name="Schmutz J."/>
            <person name="Larimer F."/>
            <person name="Land M."/>
            <person name="Hauser L."/>
            <person name="Kyrpides N."/>
            <person name="Mikhailova N."/>
            <person name="Sieprawska-Lupa M."/>
            <person name="Whitman W.B."/>
            <person name="Richardson P."/>
        </authorList>
    </citation>
    <scope>NUCLEOTIDE SEQUENCE [LARGE SCALE GENOMIC DNA]</scope>
    <source>
        <strain evidence="8">C6</strain>
    </source>
</reference>
<keyword evidence="6" id="KW-0484">Methanogenesis</keyword>
<dbReference type="GO" id="GO:0006730">
    <property type="term" value="P:one-carbon metabolic process"/>
    <property type="evidence" value="ECO:0007669"/>
    <property type="project" value="InterPro"/>
</dbReference>
<evidence type="ECO:0000256" key="1">
    <source>
        <dbReference type="ARBA" id="ARBA00001947"/>
    </source>
</evidence>
<dbReference type="AlphaFoldDB" id="A9ABB2"/>
<dbReference type="eggNOG" id="arCOG03323">
    <property type="taxonomic scope" value="Archaea"/>
</dbReference>
<evidence type="ECO:0000313" key="8">
    <source>
        <dbReference type="EMBL" id="ABX02635.1"/>
    </source>
</evidence>
<dbReference type="CDD" id="cd03307">
    <property type="entry name" value="Mta_CmuA_like"/>
    <property type="match status" value="1"/>
</dbReference>
<evidence type="ECO:0000256" key="2">
    <source>
        <dbReference type="ARBA" id="ARBA00022603"/>
    </source>
</evidence>
<dbReference type="GO" id="GO:0004853">
    <property type="term" value="F:uroporphyrinogen decarboxylase activity"/>
    <property type="evidence" value="ECO:0007669"/>
    <property type="project" value="InterPro"/>
</dbReference>
<name>A9ABB2_METM6</name>
<protein>
    <submittedName>
        <fullName evidence="8">Methyltransferase MtaA/CmuA family</fullName>
    </submittedName>
</protein>
<comment type="cofactor">
    <cofactor evidence="1">
        <name>Zn(2+)</name>
        <dbReference type="ChEBI" id="CHEBI:29105"/>
    </cofactor>
</comment>
<dbReference type="NCBIfam" id="NF004889">
    <property type="entry name" value="PRK06252.1"/>
    <property type="match status" value="1"/>
</dbReference>
<dbReference type="PANTHER" id="PTHR47099">
    <property type="entry name" value="METHYLCOBAMIDE:COM METHYLTRANSFERASE MTBA"/>
    <property type="match status" value="1"/>
</dbReference>
<dbReference type="GO" id="GO:0032259">
    <property type="term" value="P:methylation"/>
    <property type="evidence" value="ECO:0007669"/>
    <property type="project" value="UniProtKB-KW"/>
</dbReference>
<organism evidence="8">
    <name type="scientific">Methanococcus maripaludis (strain C6 / ATCC BAA-1332)</name>
    <dbReference type="NCBI Taxonomy" id="444158"/>
    <lineage>
        <taxon>Archaea</taxon>
        <taxon>Methanobacteriati</taxon>
        <taxon>Methanobacteriota</taxon>
        <taxon>Methanomada group</taxon>
        <taxon>Methanococci</taxon>
        <taxon>Methanococcales</taxon>
        <taxon>Methanococcaceae</taxon>
        <taxon>Methanococcus</taxon>
    </lineage>
</organism>
<dbReference type="NCBIfam" id="TIGR01463">
    <property type="entry name" value="mtaA_cmuA"/>
    <property type="match status" value="1"/>
</dbReference>
<dbReference type="PhylomeDB" id="A9ABB2"/>
<dbReference type="GO" id="GO:0046872">
    <property type="term" value="F:metal ion binding"/>
    <property type="evidence" value="ECO:0007669"/>
    <property type="project" value="UniProtKB-KW"/>
</dbReference>
<dbReference type="STRING" id="444158.MmarC6_1825"/>
<dbReference type="KEGG" id="mmx:MmarC6_1825"/>
<dbReference type="GO" id="GO:0008168">
    <property type="term" value="F:methyltransferase activity"/>
    <property type="evidence" value="ECO:0007669"/>
    <property type="project" value="UniProtKB-KW"/>
</dbReference>
<dbReference type="OrthoDB" id="124836at2157"/>
<evidence type="ECO:0000259" key="7">
    <source>
        <dbReference type="Pfam" id="PF01208"/>
    </source>
</evidence>
<keyword evidence="2 8" id="KW-0489">Methyltransferase</keyword>
<dbReference type="HOGENOM" id="CLU_040933_2_1_2"/>
<evidence type="ECO:0000256" key="6">
    <source>
        <dbReference type="ARBA" id="ARBA00022994"/>
    </source>
</evidence>
<dbReference type="InterPro" id="IPR006360">
    <property type="entry name" value="Mtase_MtaA_CmuA"/>
</dbReference>